<keyword evidence="7" id="KW-0732">Signal</keyword>
<feature type="transmembrane region" description="Helical" evidence="6">
    <location>
        <begin position="160"/>
        <end position="191"/>
    </location>
</feature>
<dbReference type="AlphaFoldDB" id="A0AAV2QNC4"/>
<evidence type="ECO:0000256" key="6">
    <source>
        <dbReference type="SAM" id="Phobius"/>
    </source>
</evidence>
<dbReference type="PANTHER" id="PTHR46273">
    <property type="entry name" value="MYOSUPPRESSIN RECEPTOR 1, ISOFORM B-RELATED"/>
    <property type="match status" value="1"/>
</dbReference>
<comment type="subcellular location">
    <subcellularLocation>
        <location evidence="1">Membrane</location>
    </subcellularLocation>
</comment>
<comment type="similarity">
    <text evidence="2">Belongs to the G-protein coupled receptor 1 family.</text>
</comment>
<feature type="transmembrane region" description="Helical" evidence="6">
    <location>
        <begin position="86"/>
        <end position="109"/>
    </location>
</feature>
<dbReference type="InterPro" id="IPR053219">
    <property type="entry name" value="GPCR_Dmsr-1"/>
</dbReference>
<dbReference type="PROSITE" id="PS50262">
    <property type="entry name" value="G_PROTEIN_RECEP_F1_2"/>
    <property type="match status" value="1"/>
</dbReference>
<feature type="signal peptide" evidence="7">
    <location>
        <begin position="1"/>
        <end position="17"/>
    </location>
</feature>
<dbReference type="InterPro" id="IPR000276">
    <property type="entry name" value="GPCR_Rhodpsn"/>
</dbReference>
<evidence type="ECO:0000256" key="3">
    <source>
        <dbReference type="ARBA" id="ARBA00022692"/>
    </source>
</evidence>
<reference evidence="9 10" key="1">
    <citation type="submission" date="2024-05" db="EMBL/GenBank/DDBJ databases">
        <authorList>
            <person name="Wallberg A."/>
        </authorList>
    </citation>
    <scope>NUCLEOTIDE SEQUENCE [LARGE SCALE GENOMIC DNA]</scope>
</reference>
<evidence type="ECO:0000313" key="10">
    <source>
        <dbReference type="Proteomes" id="UP001497623"/>
    </source>
</evidence>
<name>A0AAV2QNC4_MEGNR</name>
<evidence type="ECO:0000256" key="4">
    <source>
        <dbReference type="ARBA" id="ARBA00022989"/>
    </source>
</evidence>
<keyword evidence="10" id="KW-1185">Reference proteome</keyword>
<dbReference type="InterPro" id="IPR019427">
    <property type="entry name" value="7TM_GPCR_serpentine_rcpt_Srw"/>
</dbReference>
<dbReference type="PANTHER" id="PTHR46273:SF4">
    <property type="entry name" value="AT19640P"/>
    <property type="match status" value="1"/>
</dbReference>
<evidence type="ECO:0000256" key="7">
    <source>
        <dbReference type="SAM" id="SignalP"/>
    </source>
</evidence>
<accession>A0AAV2QNC4</accession>
<dbReference type="SUPFAM" id="SSF81321">
    <property type="entry name" value="Family A G protein-coupled receptor-like"/>
    <property type="match status" value="1"/>
</dbReference>
<evidence type="ECO:0000256" key="2">
    <source>
        <dbReference type="ARBA" id="ARBA00010663"/>
    </source>
</evidence>
<dbReference type="Pfam" id="PF10324">
    <property type="entry name" value="7TM_GPCR_Srw"/>
    <property type="match status" value="1"/>
</dbReference>
<keyword evidence="5 6" id="KW-0472">Membrane</keyword>
<feature type="transmembrane region" description="Helical" evidence="6">
    <location>
        <begin position="320"/>
        <end position="339"/>
    </location>
</feature>
<feature type="domain" description="G-protein coupled receptors family 1 profile" evidence="8">
    <location>
        <begin position="102"/>
        <end position="329"/>
    </location>
</feature>
<evidence type="ECO:0000256" key="5">
    <source>
        <dbReference type="ARBA" id="ARBA00023136"/>
    </source>
</evidence>
<dbReference type="PRINTS" id="PR00237">
    <property type="entry name" value="GPCRRHODOPSN"/>
</dbReference>
<feature type="transmembrane region" description="Helical" evidence="6">
    <location>
        <begin position="264"/>
        <end position="287"/>
    </location>
</feature>
<organism evidence="9 10">
    <name type="scientific">Meganyctiphanes norvegica</name>
    <name type="common">Northern krill</name>
    <name type="synonym">Thysanopoda norvegica</name>
    <dbReference type="NCBI Taxonomy" id="48144"/>
    <lineage>
        <taxon>Eukaryota</taxon>
        <taxon>Metazoa</taxon>
        <taxon>Ecdysozoa</taxon>
        <taxon>Arthropoda</taxon>
        <taxon>Crustacea</taxon>
        <taxon>Multicrustacea</taxon>
        <taxon>Malacostraca</taxon>
        <taxon>Eumalacostraca</taxon>
        <taxon>Eucarida</taxon>
        <taxon>Euphausiacea</taxon>
        <taxon>Euphausiidae</taxon>
        <taxon>Meganyctiphanes</taxon>
    </lineage>
</organism>
<protein>
    <recommendedName>
        <fullName evidence="8">G-protein coupled receptors family 1 profile domain-containing protein</fullName>
    </recommendedName>
</protein>
<dbReference type="EMBL" id="CAXKWB010007770">
    <property type="protein sequence ID" value="CAL4088332.1"/>
    <property type="molecule type" value="Genomic_DNA"/>
</dbReference>
<feature type="chain" id="PRO_5043371225" description="G-protein coupled receptors family 1 profile domain-containing protein" evidence="7">
    <location>
        <begin position="18"/>
        <end position="398"/>
    </location>
</feature>
<proteinExistence type="inferred from homology"/>
<sequence length="398" mass="44740">MCGSVSVAISLLGTLSSLPPLTPTEESGIQNEHWDTNHLAYDAPSSAARLDLNPDLRDSNSEDPVSAVENYCSTDDWVDMHQRYKAAHGAMSLIVCIIGSLANIINIVVLTRRSMVSPTNGILTALALTDLLVMTEYIPYTMHSYIWKDRPLEDMFSWGWAIFIIFHAHFSNVFHTISIWLTVMLAVWRYIAIAHPANNMSWCSMEKTRNGIVAAFACSIILNIPNYLNLSIMVYPQENNTTLYIVNFSDLALANDEFLKILNLWVYAVLLKLVPCVALTALSLALIQELLRAARRRAALMTVKGRGAEAERQADRVTKMLLAILVLFLASEFCIFLIGKQTVLPVWYFPYFHKVGNMMKIIFKTGQHRISTNGIFLFSYPCIGEFISKNLQKSSKNC</sequence>
<evidence type="ECO:0000256" key="1">
    <source>
        <dbReference type="ARBA" id="ARBA00004370"/>
    </source>
</evidence>
<keyword evidence="3 6" id="KW-0812">Transmembrane</keyword>
<dbReference type="GO" id="GO:0008528">
    <property type="term" value="F:G protein-coupled peptide receptor activity"/>
    <property type="evidence" value="ECO:0007669"/>
    <property type="project" value="InterPro"/>
</dbReference>
<evidence type="ECO:0000259" key="8">
    <source>
        <dbReference type="PROSITE" id="PS50262"/>
    </source>
</evidence>
<dbReference type="InterPro" id="IPR017452">
    <property type="entry name" value="GPCR_Rhodpsn_7TM"/>
</dbReference>
<evidence type="ECO:0000313" key="9">
    <source>
        <dbReference type="EMBL" id="CAL4088332.1"/>
    </source>
</evidence>
<feature type="transmembrane region" description="Helical" evidence="6">
    <location>
        <begin position="212"/>
        <end position="235"/>
    </location>
</feature>
<gene>
    <name evidence="9" type="ORF">MNOR_LOCUS13525</name>
</gene>
<dbReference type="GO" id="GO:0005886">
    <property type="term" value="C:plasma membrane"/>
    <property type="evidence" value="ECO:0007669"/>
    <property type="project" value="TreeGrafter"/>
</dbReference>
<dbReference type="Proteomes" id="UP001497623">
    <property type="component" value="Unassembled WGS sequence"/>
</dbReference>
<feature type="transmembrane region" description="Helical" evidence="6">
    <location>
        <begin position="121"/>
        <end position="140"/>
    </location>
</feature>
<feature type="non-terminal residue" evidence="9">
    <location>
        <position position="398"/>
    </location>
</feature>
<dbReference type="CDD" id="cd14978">
    <property type="entry name" value="7tmA_FMRFamide_R-like"/>
    <property type="match status" value="1"/>
</dbReference>
<comment type="caution">
    <text evidence="9">The sequence shown here is derived from an EMBL/GenBank/DDBJ whole genome shotgun (WGS) entry which is preliminary data.</text>
</comment>
<keyword evidence="4 6" id="KW-1133">Transmembrane helix</keyword>
<dbReference type="Gene3D" id="1.20.1070.10">
    <property type="entry name" value="Rhodopsin 7-helix transmembrane proteins"/>
    <property type="match status" value="1"/>
</dbReference>